<dbReference type="PANTHER" id="PTHR33099">
    <property type="entry name" value="FE2OG DIOXYGENASE DOMAIN-CONTAINING PROTEIN"/>
    <property type="match status" value="1"/>
</dbReference>
<evidence type="ECO:0000313" key="1">
    <source>
        <dbReference type="EMBL" id="KAF2184518.1"/>
    </source>
</evidence>
<dbReference type="Proteomes" id="UP000800200">
    <property type="component" value="Unassembled WGS sequence"/>
</dbReference>
<name>A0A6A6E201_9PEZI</name>
<dbReference type="AlphaFoldDB" id="A0A6A6E201"/>
<organism evidence="1 2">
    <name type="scientific">Zopfia rhizophila CBS 207.26</name>
    <dbReference type="NCBI Taxonomy" id="1314779"/>
    <lineage>
        <taxon>Eukaryota</taxon>
        <taxon>Fungi</taxon>
        <taxon>Dikarya</taxon>
        <taxon>Ascomycota</taxon>
        <taxon>Pezizomycotina</taxon>
        <taxon>Dothideomycetes</taxon>
        <taxon>Dothideomycetes incertae sedis</taxon>
        <taxon>Zopfiaceae</taxon>
        <taxon>Zopfia</taxon>
    </lineage>
</organism>
<proteinExistence type="predicted"/>
<dbReference type="PANTHER" id="PTHR33099:SF14">
    <property type="entry name" value="PROLYL 4-HYDROXYLASE ALPHA SUBUNIT FE(2+) 2OG DIOXYGENASE DOMAIN-CONTAINING PROTEIN"/>
    <property type="match status" value="1"/>
</dbReference>
<dbReference type="OrthoDB" id="27483at2759"/>
<gene>
    <name evidence="1" type="ORF">K469DRAFT_688537</name>
</gene>
<dbReference type="EMBL" id="ML994637">
    <property type="protein sequence ID" value="KAF2184518.1"/>
    <property type="molecule type" value="Genomic_DNA"/>
</dbReference>
<keyword evidence="2" id="KW-1185">Reference proteome</keyword>
<reference evidence="1" key="1">
    <citation type="journal article" date="2020" name="Stud. Mycol.">
        <title>101 Dothideomycetes genomes: a test case for predicting lifestyles and emergence of pathogens.</title>
        <authorList>
            <person name="Haridas S."/>
            <person name="Albert R."/>
            <person name="Binder M."/>
            <person name="Bloem J."/>
            <person name="Labutti K."/>
            <person name="Salamov A."/>
            <person name="Andreopoulos B."/>
            <person name="Baker S."/>
            <person name="Barry K."/>
            <person name="Bills G."/>
            <person name="Bluhm B."/>
            <person name="Cannon C."/>
            <person name="Castanera R."/>
            <person name="Culley D."/>
            <person name="Daum C."/>
            <person name="Ezra D."/>
            <person name="Gonzalez J."/>
            <person name="Henrissat B."/>
            <person name="Kuo A."/>
            <person name="Liang C."/>
            <person name="Lipzen A."/>
            <person name="Lutzoni F."/>
            <person name="Magnuson J."/>
            <person name="Mondo S."/>
            <person name="Nolan M."/>
            <person name="Ohm R."/>
            <person name="Pangilinan J."/>
            <person name="Park H.-J."/>
            <person name="Ramirez L."/>
            <person name="Alfaro M."/>
            <person name="Sun H."/>
            <person name="Tritt A."/>
            <person name="Yoshinaga Y."/>
            <person name="Zwiers L.-H."/>
            <person name="Turgeon B."/>
            <person name="Goodwin S."/>
            <person name="Spatafora J."/>
            <person name="Crous P."/>
            <person name="Grigoriev I."/>
        </authorList>
    </citation>
    <scope>NUCLEOTIDE SEQUENCE</scope>
    <source>
        <strain evidence="1">CBS 207.26</strain>
    </source>
</reference>
<sequence>MDDDNQSNAEVLLQDVFTSLSRHASKDVFAIGGKIDPKASQTLSTVDQGQIVIRWDSGEWKRGCKVSLPPATYGKGKEEVLDEEYRKAGKMDVTEFCTNFNLAQHGIIESIYSSPSGKFKSHVDTPRSDAQMGSLVDCLPYAHQGGALAVRHGGREVLFDWSSKIPASVQWAAFFSRRESEDKDGVRHRSCWELHGAGYVYKEQGVYYL</sequence>
<accession>A0A6A6E201</accession>
<protein>
    <submittedName>
        <fullName evidence="1">Uncharacterized protein</fullName>
    </submittedName>
</protein>
<evidence type="ECO:0000313" key="2">
    <source>
        <dbReference type="Proteomes" id="UP000800200"/>
    </source>
</evidence>